<evidence type="ECO:0000259" key="8">
    <source>
        <dbReference type="Pfam" id="PF01425"/>
    </source>
</evidence>
<dbReference type="InterPro" id="IPR036928">
    <property type="entry name" value="AS_sf"/>
</dbReference>
<dbReference type="HAMAP" id="MF_00120">
    <property type="entry name" value="GatA"/>
    <property type="match status" value="1"/>
</dbReference>
<dbReference type="EC" id="6.3.5.7" evidence="7"/>
<feature type="active site" description="Acyl-ester intermediate" evidence="7">
    <location>
        <position position="163"/>
    </location>
</feature>
<dbReference type="GO" id="GO:0006412">
    <property type="term" value="P:translation"/>
    <property type="evidence" value="ECO:0007669"/>
    <property type="project" value="UniProtKB-UniRule"/>
</dbReference>
<dbReference type="NCBIfam" id="TIGR00132">
    <property type="entry name" value="gatA"/>
    <property type="match status" value="1"/>
</dbReference>
<dbReference type="GO" id="GO:0050567">
    <property type="term" value="F:glutaminyl-tRNA synthase (glutamine-hydrolyzing) activity"/>
    <property type="evidence" value="ECO:0007669"/>
    <property type="project" value="UniProtKB-UniRule"/>
</dbReference>
<evidence type="ECO:0000256" key="5">
    <source>
        <dbReference type="ARBA" id="ARBA00022917"/>
    </source>
</evidence>
<keyword evidence="3 7" id="KW-0547">Nucleotide-binding</keyword>
<dbReference type="GO" id="GO:0005524">
    <property type="term" value="F:ATP binding"/>
    <property type="evidence" value="ECO:0007669"/>
    <property type="project" value="UniProtKB-KW"/>
</dbReference>
<comment type="function">
    <text evidence="7">Allows the formation of correctly charged Gln-tRNA(Gln) through the transamidation of misacylated Glu-tRNA(Gln) in organisms which lack glutaminyl-tRNA synthetase. The reaction takes place in the presence of glutamine and ATP through an activated gamma-phospho-Glu-tRNA(Gln).</text>
</comment>
<keyword evidence="10" id="KW-1185">Reference proteome</keyword>
<evidence type="ECO:0000256" key="7">
    <source>
        <dbReference type="HAMAP-Rule" id="MF_00120"/>
    </source>
</evidence>
<name>A0A4Q0AI83_9BACT</name>
<dbReference type="PANTHER" id="PTHR11895">
    <property type="entry name" value="TRANSAMIDASE"/>
    <property type="match status" value="1"/>
</dbReference>
<feature type="active site" description="Charge relay system" evidence="7">
    <location>
        <position position="64"/>
    </location>
</feature>
<evidence type="ECO:0000256" key="2">
    <source>
        <dbReference type="ARBA" id="ARBA00022598"/>
    </source>
</evidence>
<evidence type="ECO:0000256" key="1">
    <source>
        <dbReference type="ARBA" id="ARBA00008069"/>
    </source>
</evidence>
<dbReference type="PROSITE" id="PS00571">
    <property type="entry name" value="AMIDASES"/>
    <property type="match status" value="1"/>
</dbReference>
<feature type="active site" description="Charge relay system" evidence="7">
    <location>
        <position position="139"/>
    </location>
</feature>
<dbReference type="InterPro" id="IPR020556">
    <property type="entry name" value="Amidase_CS"/>
</dbReference>
<feature type="domain" description="Amidase" evidence="8">
    <location>
        <begin position="16"/>
        <end position="446"/>
    </location>
</feature>
<dbReference type="GO" id="GO:0016740">
    <property type="term" value="F:transferase activity"/>
    <property type="evidence" value="ECO:0007669"/>
    <property type="project" value="UniProtKB-KW"/>
</dbReference>
<dbReference type="GO" id="GO:0030956">
    <property type="term" value="C:glutamyl-tRNA(Gln) amidotransferase complex"/>
    <property type="evidence" value="ECO:0007669"/>
    <property type="project" value="InterPro"/>
</dbReference>
<comment type="similarity">
    <text evidence="1 7">Belongs to the amidase family. GatA subfamily.</text>
</comment>
<dbReference type="EMBL" id="SCKX01000001">
    <property type="protein sequence ID" value="RWZ78854.1"/>
    <property type="molecule type" value="Genomic_DNA"/>
</dbReference>
<dbReference type="PANTHER" id="PTHR11895:SF151">
    <property type="entry name" value="GLUTAMYL-TRNA(GLN) AMIDOTRANSFERASE SUBUNIT A"/>
    <property type="match status" value="1"/>
</dbReference>
<sequence length="456" mass="48573">MSKISNFVGVSARKNVEAAIAKAHANESFHALLSLTETRALERADAVDRGEISGKLAGVPFVAKDNFLTLGGTTTAASKFLENFAAPLQATAIEKLEAEGAICIGKANLDAFAHGGSTENSAFGPTKHAFDQERVAGGSSGGSAVAVALGIVPFALGTDTGGSIRQPASFNGVVGVKPTYGTVSRYGVVAMASSTDTIGVLASCTDDAALVMSIISGKDTKDMTTLPDFFVPTKLDEKKSIGVIKEAMTDDVDPEVRRVTNEYVEKLRTDGHEVEEVSLSLLKYALAIYYIVVPAEISSNLGRYDGIRYGKRAEANRLREVYGSSRDQGFMTENKRRIMIGSYVLSSGFFDAYYLQAQKVRTLLINEFNALLTTFDVLITPVAPTPAFILGENTNDPIKMYLSDVMTVPASLAGLPAISVPAGKNEQGLPIGVQLIGKRRDDALLLALAKRIEEEV</sequence>
<comment type="catalytic activity">
    <reaction evidence="6 7">
        <text>L-glutamyl-tRNA(Gln) + L-glutamine + ATP + H2O = L-glutaminyl-tRNA(Gln) + L-glutamate + ADP + phosphate + H(+)</text>
        <dbReference type="Rhea" id="RHEA:17521"/>
        <dbReference type="Rhea" id="RHEA-COMP:9681"/>
        <dbReference type="Rhea" id="RHEA-COMP:9684"/>
        <dbReference type="ChEBI" id="CHEBI:15377"/>
        <dbReference type="ChEBI" id="CHEBI:15378"/>
        <dbReference type="ChEBI" id="CHEBI:29985"/>
        <dbReference type="ChEBI" id="CHEBI:30616"/>
        <dbReference type="ChEBI" id="CHEBI:43474"/>
        <dbReference type="ChEBI" id="CHEBI:58359"/>
        <dbReference type="ChEBI" id="CHEBI:78520"/>
        <dbReference type="ChEBI" id="CHEBI:78521"/>
        <dbReference type="ChEBI" id="CHEBI:456216"/>
        <dbReference type="EC" id="6.3.5.7"/>
    </reaction>
</comment>
<comment type="subunit">
    <text evidence="7">Heterotrimer of A, B and C subunits.</text>
</comment>
<evidence type="ECO:0000256" key="4">
    <source>
        <dbReference type="ARBA" id="ARBA00022840"/>
    </source>
</evidence>
<comment type="caution">
    <text evidence="9">The sequence shown here is derived from an EMBL/GenBank/DDBJ whole genome shotgun (WGS) entry which is preliminary data.</text>
</comment>
<reference evidence="9" key="1">
    <citation type="submission" date="2019-01" db="EMBL/GenBank/DDBJ databases">
        <title>Genomic signatures and co-occurrence patterns of the ultra-small Saccharimodia (Patescibacteria phylum) suggest a symbiotic lifestyle.</title>
        <authorList>
            <person name="Lemos L."/>
            <person name="Medeiros J."/>
            <person name="Andreote F."/>
            <person name="Fernandes G."/>
            <person name="Varani A."/>
            <person name="Oliveira G."/>
            <person name="Pylro V."/>
        </authorList>
    </citation>
    <scope>NUCLEOTIDE SEQUENCE [LARGE SCALE GENOMIC DNA]</scope>
    <source>
        <strain evidence="9">AMD02</strain>
    </source>
</reference>
<keyword evidence="5 7" id="KW-0648">Protein biosynthesis</keyword>
<evidence type="ECO:0000313" key="10">
    <source>
        <dbReference type="Proteomes" id="UP000289257"/>
    </source>
</evidence>
<protein>
    <recommendedName>
        <fullName evidence="7">Glutamyl-tRNA(Gln) amidotransferase subunit A</fullName>
        <shortName evidence="7">Glu-ADT subunit A</shortName>
        <ecNumber evidence="7">6.3.5.7</ecNumber>
    </recommendedName>
</protein>
<organism evidence="9 10">
    <name type="scientific">Candidatus Microsaccharimonas sossegonensis</name>
    <dbReference type="NCBI Taxonomy" id="2506948"/>
    <lineage>
        <taxon>Bacteria</taxon>
        <taxon>Candidatus Saccharimonadota</taxon>
        <taxon>Candidatus Saccharimonadia</taxon>
        <taxon>Candidatus Saccharimonadales</taxon>
        <taxon>Candidatus Saccharimonadaceae</taxon>
        <taxon>Candidatus Microsaccharimonas</taxon>
    </lineage>
</organism>
<keyword evidence="2 7" id="KW-0436">Ligase</keyword>
<dbReference type="InterPro" id="IPR000120">
    <property type="entry name" value="Amidase"/>
</dbReference>
<evidence type="ECO:0000313" key="9">
    <source>
        <dbReference type="EMBL" id="RWZ78854.1"/>
    </source>
</evidence>
<dbReference type="Proteomes" id="UP000289257">
    <property type="component" value="Unassembled WGS sequence"/>
</dbReference>
<accession>A0A4Q0AI83</accession>
<gene>
    <name evidence="7 9" type="primary">gatA</name>
    <name evidence="9" type="ORF">EOT05_03865</name>
</gene>
<evidence type="ECO:0000256" key="3">
    <source>
        <dbReference type="ARBA" id="ARBA00022741"/>
    </source>
</evidence>
<evidence type="ECO:0000256" key="6">
    <source>
        <dbReference type="ARBA" id="ARBA00047407"/>
    </source>
</evidence>
<dbReference type="InterPro" id="IPR004412">
    <property type="entry name" value="GatA"/>
</dbReference>
<dbReference type="Pfam" id="PF01425">
    <property type="entry name" value="Amidase"/>
    <property type="match status" value="1"/>
</dbReference>
<dbReference type="AlphaFoldDB" id="A0A4Q0AI83"/>
<dbReference type="Gene3D" id="3.90.1300.10">
    <property type="entry name" value="Amidase signature (AS) domain"/>
    <property type="match status" value="1"/>
</dbReference>
<keyword evidence="4 7" id="KW-0067">ATP-binding</keyword>
<dbReference type="SUPFAM" id="SSF75304">
    <property type="entry name" value="Amidase signature (AS) enzymes"/>
    <property type="match status" value="1"/>
</dbReference>
<dbReference type="InterPro" id="IPR023631">
    <property type="entry name" value="Amidase_dom"/>
</dbReference>
<proteinExistence type="inferred from homology"/>